<dbReference type="Proteomes" id="UP000281553">
    <property type="component" value="Unassembled WGS sequence"/>
</dbReference>
<dbReference type="EMBL" id="UYRU01067837">
    <property type="protein sequence ID" value="VDN17065.1"/>
    <property type="molecule type" value="Genomic_DNA"/>
</dbReference>
<evidence type="ECO:0000313" key="3">
    <source>
        <dbReference type="Proteomes" id="UP000281553"/>
    </source>
</evidence>
<evidence type="ECO:0000313" key="2">
    <source>
        <dbReference type="EMBL" id="VDN17065.1"/>
    </source>
</evidence>
<keyword evidence="1" id="KW-0472">Membrane</keyword>
<name>A0A3P7LJI5_DIBLA</name>
<evidence type="ECO:0000256" key="1">
    <source>
        <dbReference type="SAM" id="Phobius"/>
    </source>
</evidence>
<protein>
    <submittedName>
        <fullName evidence="2">Uncharacterized protein</fullName>
    </submittedName>
</protein>
<sequence>MLLACLPPFCRITCAFPSLSPRIATIMLTSLSMIVNAAAAVTKDHERMRQQMLYRRIRDGSLVLCAYPNIRVHRETASTSAVSQPTFLAHERFLVLDTAVIIPGPGGLKDVMDGISPGVTVGGSGSRKLNPFSYPVTVTRY</sequence>
<dbReference type="AlphaFoldDB" id="A0A3P7LJI5"/>
<proteinExistence type="predicted"/>
<keyword evidence="1" id="KW-0812">Transmembrane</keyword>
<feature type="transmembrane region" description="Helical" evidence="1">
    <location>
        <begin position="25"/>
        <end position="42"/>
    </location>
</feature>
<organism evidence="2 3">
    <name type="scientific">Dibothriocephalus latus</name>
    <name type="common">Fish tapeworm</name>
    <name type="synonym">Diphyllobothrium latum</name>
    <dbReference type="NCBI Taxonomy" id="60516"/>
    <lineage>
        <taxon>Eukaryota</taxon>
        <taxon>Metazoa</taxon>
        <taxon>Spiralia</taxon>
        <taxon>Lophotrochozoa</taxon>
        <taxon>Platyhelminthes</taxon>
        <taxon>Cestoda</taxon>
        <taxon>Eucestoda</taxon>
        <taxon>Diphyllobothriidea</taxon>
        <taxon>Diphyllobothriidae</taxon>
        <taxon>Dibothriocephalus</taxon>
    </lineage>
</organism>
<keyword evidence="1" id="KW-1133">Transmembrane helix</keyword>
<accession>A0A3P7LJI5</accession>
<gene>
    <name evidence="2" type="ORF">DILT_LOCUS12831</name>
</gene>
<keyword evidence="3" id="KW-1185">Reference proteome</keyword>
<reference evidence="2 3" key="1">
    <citation type="submission" date="2018-11" db="EMBL/GenBank/DDBJ databases">
        <authorList>
            <consortium name="Pathogen Informatics"/>
        </authorList>
    </citation>
    <scope>NUCLEOTIDE SEQUENCE [LARGE SCALE GENOMIC DNA]</scope>
</reference>